<dbReference type="InterPro" id="IPR052215">
    <property type="entry name" value="Plant_ABCG"/>
</dbReference>
<keyword evidence="10" id="KW-1185">Reference proteome</keyword>
<dbReference type="PANTHER" id="PTHR48042">
    <property type="entry name" value="ABC TRANSPORTER G FAMILY MEMBER 11"/>
    <property type="match status" value="1"/>
</dbReference>
<protein>
    <submittedName>
        <fullName evidence="9">ATP-binding cassette</fullName>
    </submittedName>
</protein>
<keyword evidence="4 7" id="KW-0812">Transmembrane</keyword>
<dbReference type="PANTHER" id="PTHR48042:SF18">
    <property type="entry name" value="ABC TRANSPORTER G FAMILY MEMBER 12"/>
    <property type="match status" value="1"/>
</dbReference>
<evidence type="ECO:0000256" key="7">
    <source>
        <dbReference type="SAM" id="Phobius"/>
    </source>
</evidence>
<dbReference type="InterPro" id="IPR013525">
    <property type="entry name" value="ABC2_TM"/>
</dbReference>
<name>A0AAV3NVP5_LITER</name>
<evidence type="ECO:0000256" key="1">
    <source>
        <dbReference type="ARBA" id="ARBA00004141"/>
    </source>
</evidence>
<evidence type="ECO:0000256" key="2">
    <source>
        <dbReference type="ARBA" id="ARBA00005814"/>
    </source>
</evidence>
<keyword evidence="9" id="KW-0067">ATP-binding</keyword>
<keyword evidence="9" id="KW-0547">Nucleotide-binding</keyword>
<gene>
    <name evidence="9" type="ORF">LIER_03785</name>
</gene>
<evidence type="ECO:0000313" key="9">
    <source>
        <dbReference type="EMBL" id="GAA0143008.1"/>
    </source>
</evidence>
<comment type="subcellular location">
    <subcellularLocation>
        <location evidence="1">Membrane</location>
        <topology evidence="1">Multi-pass membrane protein</topology>
    </subcellularLocation>
</comment>
<comment type="similarity">
    <text evidence="2">Belongs to the ABC transporter superfamily. ABCG family. Eye pigment precursor importer (TC 3.A.1.204) subfamily.</text>
</comment>
<evidence type="ECO:0000313" key="10">
    <source>
        <dbReference type="Proteomes" id="UP001454036"/>
    </source>
</evidence>
<keyword evidence="3" id="KW-0813">Transport</keyword>
<dbReference type="Pfam" id="PF01061">
    <property type="entry name" value="ABC2_membrane"/>
    <property type="match status" value="1"/>
</dbReference>
<evidence type="ECO:0000256" key="3">
    <source>
        <dbReference type="ARBA" id="ARBA00022448"/>
    </source>
</evidence>
<evidence type="ECO:0000256" key="4">
    <source>
        <dbReference type="ARBA" id="ARBA00022692"/>
    </source>
</evidence>
<feature type="transmembrane region" description="Helical" evidence="7">
    <location>
        <begin position="96"/>
        <end position="120"/>
    </location>
</feature>
<dbReference type="EMBL" id="BAABME010000465">
    <property type="protein sequence ID" value="GAA0143008.1"/>
    <property type="molecule type" value="Genomic_DNA"/>
</dbReference>
<dbReference type="GO" id="GO:0016020">
    <property type="term" value="C:membrane"/>
    <property type="evidence" value="ECO:0007669"/>
    <property type="project" value="UniProtKB-SubCell"/>
</dbReference>
<dbReference type="AlphaFoldDB" id="A0AAV3NVP5"/>
<reference evidence="9 10" key="1">
    <citation type="submission" date="2024-01" db="EMBL/GenBank/DDBJ databases">
        <title>The complete chloroplast genome sequence of Lithospermum erythrorhizon: insights into the phylogenetic relationship among Boraginaceae species and the maternal lineages of purple gromwells.</title>
        <authorList>
            <person name="Okada T."/>
            <person name="Watanabe K."/>
        </authorList>
    </citation>
    <scope>NUCLEOTIDE SEQUENCE [LARGE SCALE GENOMIC DNA]</scope>
</reference>
<feature type="transmembrane region" description="Helical" evidence="7">
    <location>
        <begin position="68"/>
        <end position="90"/>
    </location>
</feature>
<feature type="domain" description="ABC-2 type transporter transmembrane" evidence="8">
    <location>
        <begin position="2"/>
        <end position="144"/>
    </location>
</feature>
<dbReference type="Proteomes" id="UP001454036">
    <property type="component" value="Unassembled WGS sequence"/>
</dbReference>
<keyword evidence="5 7" id="KW-1133">Transmembrane helix</keyword>
<organism evidence="9 10">
    <name type="scientific">Lithospermum erythrorhizon</name>
    <name type="common">Purple gromwell</name>
    <name type="synonym">Lithospermum officinale var. erythrorhizon</name>
    <dbReference type="NCBI Taxonomy" id="34254"/>
    <lineage>
        <taxon>Eukaryota</taxon>
        <taxon>Viridiplantae</taxon>
        <taxon>Streptophyta</taxon>
        <taxon>Embryophyta</taxon>
        <taxon>Tracheophyta</taxon>
        <taxon>Spermatophyta</taxon>
        <taxon>Magnoliopsida</taxon>
        <taxon>eudicotyledons</taxon>
        <taxon>Gunneridae</taxon>
        <taxon>Pentapetalae</taxon>
        <taxon>asterids</taxon>
        <taxon>lamiids</taxon>
        <taxon>Boraginales</taxon>
        <taxon>Boraginaceae</taxon>
        <taxon>Boraginoideae</taxon>
        <taxon>Lithospermeae</taxon>
        <taxon>Lithospermum</taxon>
    </lineage>
</organism>
<dbReference type="GO" id="GO:0140359">
    <property type="term" value="F:ABC-type transporter activity"/>
    <property type="evidence" value="ECO:0007669"/>
    <property type="project" value="InterPro"/>
</dbReference>
<evidence type="ECO:0000256" key="6">
    <source>
        <dbReference type="ARBA" id="ARBA00023136"/>
    </source>
</evidence>
<accession>A0AAV3NVP5</accession>
<keyword evidence="6 7" id="KW-0472">Membrane</keyword>
<sequence>MTIMSIGGFPSFIEEMKVFYGEGLNGYYGVGAFVLANFLSSFPFLVAVTALTGTITYYMVFRASFSHFIFFCLNLFGCIAMVESVMMIVASLVPNFLMGLVTGAGILGIMMMTAGFFCLLDDLPKPFWHYPVSYLGYGAWALQGGYKNDIIGLEFDPLIPGGPH</sequence>
<dbReference type="GO" id="GO:0005524">
    <property type="term" value="F:ATP binding"/>
    <property type="evidence" value="ECO:0007669"/>
    <property type="project" value="UniProtKB-KW"/>
</dbReference>
<comment type="caution">
    <text evidence="9">The sequence shown here is derived from an EMBL/GenBank/DDBJ whole genome shotgun (WGS) entry which is preliminary data.</text>
</comment>
<evidence type="ECO:0000259" key="8">
    <source>
        <dbReference type="Pfam" id="PF01061"/>
    </source>
</evidence>
<proteinExistence type="inferred from homology"/>
<evidence type="ECO:0000256" key="5">
    <source>
        <dbReference type="ARBA" id="ARBA00022989"/>
    </source>
</evidence>